<reference evidence="2 3" key="1">
    <citation type="submission" date="2016-04" db="EMBL/GenBank/DDBJ databases">
        <authorList>
            <person name="Chen L."/>
            <person name="Zhuang W."/>
            <person name="Wang G."/>
        </authorList>
    </citation>
    <scope>NUCLEOTIDE SEQUENCE [LARGE SCALE GENOMIC DNA]</scope>
    <source>
        <strain evidence="3">GR20</strain>
    </source>
</reference>
<dbReference type="InterPro" id="IPR037053">
    <property type="entry name" value="Phage_tail_collar_dom_sf"/>
</dbReference>
<gene>
    <name evidence="2" type="ORF">A4D02_33030</name>
</gene>
<dbReference type="Gene3D" id="3.90.1340.10">
    <property type="entry name" value="Phage tail collar domain"/>
    <property type="match status" value="1"/>
</dbReference>
<dbReference type="Proteomes" id="UP000192277">
    <property type="component" value="Unassembled WGS sequence"/>
</dbReference>
<feature type="domain" description="Phage tail collar" evidence="1">
    <location>
        <begin position="8"/>
        <end position="63"/>
    </location>
</feature>
<organism evidence="2 3">
    <name type="scientific">Niastella koreensis</name>
    <dbReference type="NCBI Taxonomy" id="354356"/>
    <lineage>
        <taxon>Bacteria</taxon>
        <taxon>Pseudomonadati</taxon>
        <taxon>Bacteroidota</taxon>
        <taxon>Chitinophagia</taxon>
        <taxon>Chitinophagales</taxon>
        <taxon>Chitinophagaceae</taxon>
        <taxon>Niastella</taxon>
    </lineage>
</organism>
<keyword evidence="3" id="KW-1185">Reference proteome</keyword>
<dbReference type="RefSeq" id="WP_014217346.1">
    <property type="nucleotide sequence ID" value="NZ_LWBO01000019.1"/>
</dbReference>
<accession>A0ABX3NT96</accession>
<proteinExistence type="predicted"/>
<protein>
    <recommendedName>
        <fullName evidence="1">Phage tail collar domain-containing protein</fullName>
    </recommendedName>
</protein>
<evidence type="ECO:0000259" key="1">
    <source>
        <dbReference type="Pfam" id="PF07484"/>
    </source>
</evidence>
<sequence length="186" mass="19154">MFIDPYIGVVVPFAGNFAPQSWLLCQGQLLSIAENEALYTILGTTYGGDGINTFALPNLCGRVAIHASQNYIPGEIGGNEIVTITAGNLPMHGHELFGAITGNPSCSDIAGTTSAPANNYPAIVNGGSAEYSTSASDTISMGGAALNTPTPLAPTPLGQQLPINTLSPFLAMNYIICVAGIYPPHS</sequence>
<comment type="caution">
    <text evidence="2">The sequence shown here is derived from an EMBL/GenBank/DDBJ whole genome shotgun (WGS) entry which is preliminary data.</text>
</comment>
<name>A0ABX3NT96_9BACT</name>
<dbReference type="SUPFAM" id="SSF88874">
    <property type="entry name" value="Receptor-binding domain of short tail fibre protein gp12"/>
    <property type="match status" value="1"/>
</dbReference>
<dbReference type="EMBL" id="LWBO01000019">
    <property type="protein sequence ID" value="OQP45486.1"/>
    <property type="molecule type" value="Genomic_DNA"/>
</dbReference>
<evidence type="ECO:0000313" key="3">
    <source>
        <dbReference type="Proteomes" id="UP000192277"/>
    </source>
</evidence>
<dbReference type="Pfam" id="PF07484">
    <property type="entry name" value="Collar"/>
    <property type="match status" value="1"/>
</dbReference>
<dbReference type="InterPro" id="IPR011083">
    <property type="entry name" value="Phage_tail_collar_dom"/>
</dbReference>
<evidence type="ECO:0000313" key="2">
    <source>
        <dbReference type="EMBL" id="OQP45486.1"/>
    </source>
</evidence>